<proteinExistence type="predicted"/>
<organism evidence="6 7">
    <name type="scientific">Xanthomonas arboricola pv. pruni MAFF 301420</name>
    <dbReference type="NCBI Taxonomy" id="1418095"/>
    <lineage>
        <taxon>Bacteria</taxon>
        <taxon>Pseudomonadati</taxon>
        <taxon>Pseudomonadota</taxon>
        <taxon>Gammaproteobacteria</taxon>
        <taxon>Lysobacterales</taxon>
        <taxon>Lysobacteraceae</taxon>
        <taxon>Xanthomonas</taxon>
    </lineage>
</organism>
<accession>W4SLE1</accession>
<dbReference type="Proteomes" id="UP000019084">
    <property type="component" value="Unassembled WGS sequence"/>
</dbReference>
<evidence type="ECO:0000256" key="1">
    <source>
        <dbReference type="ARBA" id="ARBA00001966"/>
    </source>
</evidence>
<comment type="caution">
    <text evidence="6">The sequence shown here is derived from an EMBL/GenBank/DDBJ whole genome shotgun (WGS) entry which is preliminary data.</text>
</comment>
<evidence type="ECO:0000313" key="7">
    <source>
        <dbReference type="Proteomes" id="UP000019084"/>
    </source>
</evidence>
<reference evidence="6 7" key="1">
    <citation type="submission" date="2014-01" db="EMBL/GenBank/DDBJ databases">
        <title>Genome sequence and analysis of Xanthomonas arboricola pv. pruni.</title>
        <authorList>
            <person name="Fujikawa T."/>
            <person name="Nakazono-Nagaoka E."/>
        </authorList>
    </citation>
    <scope>NUCLEOTIDE SEQUENCE [LARGE SCALE GENOMIC DNA]</scope>
    <source>
        <strain evidence="7">MAFF 301420</strain>
    </source>
</reference>
<evidence type="ECO:0000256" key="3">
    <source>
        <dbReference type="ARBA" id="ARBA00022723"/>
    </source>
</evidence>
<dbReference type="SUPFAM" id="SSF102114">
    <property type="entry name" value="Radical SAM enzymes"/>
    <property type="match status" value="1"/>
</dbReference>
<dbReference type="InterPro" id="IPR058240">
    <property type="entry name" value="rSAM_sf"/>
</dbReference>
<sequence>MTKGTEVGEVIAARRRLGAHGIRVGFFIQLGYLGEELEDILATRALVTQANPDIIGVSVSYPLPGTKFYEEVKNQLGGKTHWQDSDDLAMMFHGAYDSEFYRSVRDLLHTQVDLQQARATLGADAFAQASDTLEARWSALIASERQHRTEPLAGAAAHQPRQLASVLVG</sequence>
<evidence type="ECO:0000256" key="2">
    <source>
        <dbReference type="ARBA" id="ARBA00022691"/>
    </source>
</evidence>
<dbReference type="PANTHER" id="PTHR43409:SF7">
    <property type="entry name" value="BLL1977 PROTEIN"/>
    <property type="match status" value="1"/>
</dbReference>
<evidence type="ECO:0000256" key="5">
    <source>
        <dbReference type="ARBA" id="ARBA00023014"/>
    </source>
</evidence>
<keyword evidence="5" id="KW-0411">Iron-sulfur</keyword>
<protein>
    <recommendedName>
        <fullName evidence="8">Radical SAM core domain-containing protein</fullName>
    </recommendedName>
</protein>
<evidence type="ECO:0008006" key="8">
    <source>
        <dbReference type="Google" id="ProtNLM"/>
    </source>
</evidence>
<name>W4SLE1_9XANT</name>
<evidence type="ECO:0000256" key="4">
    <source>
        <dbReference type="ARBA" id="ARBA00023004"/>
    </source>
</evidence>
<gene>
    <name evidence="6" type="ORF">XPR_3976</name>
</gene>
<dbReference type="GO" id="GO:0051536">
    <property type="term" value="F:iron-sulfur cluster binding"/>
    <property type="evidence" value="ECO:0007669"/>
    <property type="project" value="UniProtKB-KW"/>
</dbReference>
<comment type="cofactor">
    <cofactor evidence="1">
        <name>[4Fe-4S] cluster</name>
        <dbReference type="ChEBI" id="CHEBI:49883"/>
    </cofactor>
</comment>
<evidence type="ECO:0000313" key="6">
    <source>
        <dbReference type="EMBL" id="GAE57341.1"/>
    </source>
</evidence>
<keyword evidence="2" id="KW-0949">S-adenosyl-L-methionine</keyword>
<dbReference type="GO" id="GO:0046872">
    <property type="term" value="F:metal ion binding"/>
    <property type="evidence" value="ECO:0007669"/>
    <property type="project" value="UniProtKB-KW"/>
</dbReference>
<dbReference type="AlphaFoldDB" id="W4SLE1"/>
<keyword evidence="3" id="KW-0479">Metal-binding</keyword>
<dbReference type="Gene3D" id="3.30.750.200">
    <property type="match status" value="1"/>
</dbReference>
<dbReference type="GO" id="GO:0005829">
    <property type="term" value="C:cytosol"/>
    <property type="evidence" value="ECO:0007669"/>
    <property type="project" value="TreeGrafter"/>
</dbReference>
<dbReference type="InterPro" id="IPR051198">
    <property type="entry name" value="BchE-like"/>
</dbReference>
<keyword evidence="4" id="KW-0408">Iron</keyword>
<dbReference type="PANTHER" id="PTHR43409">
    <property type="entry name" value="ANAEROBIC MAGNESIUM-PROTOPORPHYRIN IX MONOMETHYL ESTER CYCLASE-RELATED"/>
    <property type="match status" value="1"/>
</dbReference>
<dbReference type="EMBL" id="BAVC01000330">
    <property type="protein sequence ID" value="GAE57341.1"/>
    <property type="molecule type" value="Genomic_DNA"/>
</dbReference>